<keyword evidence="2 8" id="KW-0474">Menaquinone biosynthesis</keyword>
<dbReference type="Gene3D" id="1.10.357.140">
    <property type="entry name" value="UbiA prenyltransferase"/>
    <property type="match status" value="1"/>
</dbReference>
<evidence type="ECO:0000256" key="4">
    <source>
        <dbReference type="ARBA" id="ARBA00022679"/>
    </source>
</evidence>
<dbReference type="EMBL" id="CP138858">
    <property type="protein sequence ID" value="WPJ97338.1"/>
    <property type="molecule type" value="Genomic_DNA"/>
</dbReference>
<reference evidence="10 11" key="1">
    <citation type="submission" date="2023-11" db="EMBL/GenBank/DDBJ databases">
        <title>Coraliomargarita sp. nov., isolated from marine algae.</title>
        <authorList>
            <person name="Lee J.K."/>
            <person name="Baek J.H."/>
            <person name="Kim J.M."/>
            <person name="Choi D.G."/>
            <person name="Jeon C.O."/>
        </authorList>
    </citation>
    <scope>NUCLEOTIDE SEQUENCE [LARGE SCALE GENOMIC DNA]</scope>
    <source>
        <strain evidence="10 11">J2-16</strain>
    </source>
</reference>
<dbReference type="InterPro" id="IPR000537">
    <property type="entry name" value="UbiA_prenyltransferase"/>
</dbReference>
<feature type="transmembrane region" description="Helical" evidence="8">
    <location>
        <begin position="79"/>
        <end position="102"/>
    </location>
</feature>
<keyword evidence="11" id="KW-1185">Reference proteome</keyword>
<proteinExistence type="inferred from homology"/>
<protein>
    <recommendedName>
        <fullName evidence="8 9">1,4-dihydroxy-2-naphthoate octaprenyltransferase</fullName>
        <shortName evidence="8">DHNA-octaprenyltransferase</shortName>
        <ecNumber evidence="8 9">2.5.1.74</ecNumber>
    </recommendedName>
</protein>
<sequence length="292" mass="31469">MADFKIWLEATRPKTLPAAVAPVLLGTAMAHSQGQLLVVPALICLGFALLVQIGTNFANDYLDGVKGTDTDARLGPRRAVASGLVAPATMKAATIGILAFAFCLGLSLIYFGGWWLLAIGIASILCAWIYTGGPYPLAYNGLGDLFVVLFFGLIAVGCTFYVQTGSIHQEVVWLGLACGLVVNNLLVVNNYRDLEEDRKAQKRTLVVMLGRRWALLQYGASLLWAGAVLIWLACQGYGALVLLGWIPVGWGLYHMRKLPQAEQASDYLMCLKRAAIVVVAYGLLVSLGLFFA</sequence>
<evidence type="ECO:0000256" key="3">
    <source>
        <dbReference type="ARBA" id="ARBA00022475"/>
    </source>
</evidence>
<accession>A0ABZ0RPK8</accession>
<comment type="pathway">
    <text evidence="8">Quinol/quinone metabolism; menaquinone biosynthesis; menaquinol from 1,4-dihydroxy-2-naphthoate: step 1/2.</text>
</comment>
<comment type="similarity">
    <text evidence="8">Belongs to the MenA family. Type 1 subfamily.</text>
</comment>
<comment type="subcellular location">
    <subcellularLocation>
        <location evidence="8">Cell membrane</location>
        <topology evidence="8">Multi-pass membrane protein</topology>
    </subcellularLocation>
    <subcellularLocation>
        <location evidence="1">Membrane</location>
        <topology evidence="1">Multi-pass membrane protein</topology>
    </subcellularLocation>
</comment>
<feature type="transmembrane region" description="Helical" evidence="8">
    <location>
        <begin position="174"/>
        <end position="192"/>
    </location>
</feature>
<dbReference type="PANTHER" id="PTHR13929">
    <property type="entry name" value="1,4-DIHYDROXY-2-NAPHTHOATE OCTAPRENYLTRANSFERASE"/>
    <property type="match status" value="1"/>
</dbReference>
<feature type="transmembrane region" description="Helical" evidence="8">
    <location>
        <begin position="40"/>
        <end position="58"/>
    </location>
</feature>
<evidence type="ECO:0000313" key="11">
    <source>
        <dbReference type="Proteomes" id="UP001324993"/>
    </source>
</evidence>
<dbReference type="RefSeq" id="WP_319834182.1">
    <property type="nucleotide sequence ID" value="NZ_CP138858.1"/>
</dbReference>
<dbReference type="Proteomes" id="UP001324993">
    <property type="component" value="Chromosome"/>
</dbReference>
<dbReference type="HAMAP" id="MF_01937">
    <property type="entry name" value="MenA_1"/>
    <property type="match status" value="1"/>
</dbReference>
<evidence type="ECO:0000313" key="10">
    <source>
        <dbReference type="EMBL" id="WPJ97338.1"/>
    </source>
</evidence>
<dbReference type="PANTHER" id="PTHR13929:SF0">
    <property type="entry name" value="UBIA PRENYLTRANSFERASE DOMAIN-CONTAINING PROTEIN 1"/>
    <property type="match status" value="1"/>
</dbReference>
<feature type="transmembrane region" description="Helical" evidence="8">
    <location>
        <begin position="274"/>
        <end position="291"/>
    </location>
</feature>
<comment type="catalytic activity">
    <reaction evidence="8">
        <text>an all-trans-polyprenyl diphosphate + 1,4-dihydroxy-2-naphthoate + H(+) = a 2-demethylmenaquinol + CO2 + diphosphate</text>
        <dbReference type="Rhea" id="RHEA:26478"/>
        <dbReference type="Rhea" id="RHEA-COMP:9563"/>
        <dbReference type="Rhea" id="RHEA-COMP:9564"/>
        <dbReference type="ChEBI" id="CHEBI:11173"/>
        <dbReference type="ChEBI" id="CHEBI:15378"/>
        <dbReference type="ChEBI" id="CHEBI:16526"/>
        <dbReference type="ChEBI" id="CHEBI:33019"/>
        <dbReference type="ChEBI" id="CHEBI:55437"/>
        <dbReference type="ChEBI" id="CHEBI:58914"/>
        <dbReference type="EC" id="2.5.1.74"/>
    </reaction>
</comment>
<dbReference type="NCBIfam" id="NF004751">
    <property type="entry name" value="PRK06080.1-3"/>
    <property type="match status" value="1"/>
</dbReference>
<evidence type="ECO:0000256" key="6">
    <source>
        <dbReference type="ARBA" id="ARBA00022989"/>
    </source>
</evidence>
<keyword evidence="7 8" id="KW-0472">Membrane</keyword>
<dbReference type="InterPro" id="IPR026046">
    <property type="entry name" value="UBIAD1"/>
</dbReference>
<keyword evidence="6 8" id="KW-1133">Transmembrane helix</keyword>
<dbReference type="EC" id="2.5.1.74" evidence="8 9"/>
<evidence type="ECO:0000256" key="9">
    <source>
        <dbReference type="NCBIfam" id="TIGR00751"/>
    </source>
</evidence>
<keyword evidence="4 8" id="KW-0808">Transferase</keyword>
<dbReference type="InterPro" id="IPR044878">
    <property type="entry name" value="UbiA_sf"/>
</dbReference>
<dbReference type="Pfam" id="PF01040">
    <property type="entry name" value="UbiA"/>
    <property type="match status" value="1"/>
</dbReference>
<gene>
    <name evidence="8" type="primary">menA</name>
    <name evidence="10" type="ORF">SH580_06405</name>
</gene>
<dbReference type="InterPro" id="IPR004657">
    <property type="entry name" value="MenA"/>
</dbReference>
<evidence type="ECO:0000256" key="5">
    <source>
        <dbReference type="ARBA" id="ARBA00022692"/>
    </source>
</evidence>
<feature type="transmembrane region" description="Helical" evidence="8">
    <location>
        <begin position="213"/>
        <end position="231"/>
    </location>
</feature>
<keyword evidence="5 8" id="KW-0812">Transmembrane</keyword>
<evidence type="ECO:0000256" key="8">
    <source>
        <dbReference type="HAMAP-Rule" id="MF_01937"/>
    </source>
</evidence>
<dbReference type="GO" id="GO:0046428">
    <property type="term" value="F:1,4-dihydroxy-2-naphthoate polyprenyltransferase activity"/>
    <property type="evidence" value="ECO:0007669"/>
    <property type="project" value="UniProtKB-EC"/>
</dbReference>
<comment type="function">
    <text evidence="8">Conversion of 1,4-dihydroxy-2-naphthoate (DHNA) to demethylmenaquinone (DMK).</text>
</comment>
<evidence type="ECO:0000256" key="2">
    <source>
        <dbReference type="ARBA" id="ARBA00022428"/>
    </source>
</evidence>
<evidence type="ECO:0000256" key="7">
    <source>
        <dbReference type="ARBA" id="ARBA00023136"/>
    </source>
</evidence>
<dbReference type="PIRSF" id="PIRSF005355">
    <property type="entry name" value="UBIAD1"/>
    <property type="match status" value="1"/>
</dbReference>
<organism evidence="10 11">
    <name type="scientific">Coraliomargarita algicola</name>
    <dbReference type="NCBI Taxonomy" id="3092156"/>
    <lineage>
        <taxon>Bacteria</taxon>
        <taxon>Pseudomonadati</taxon>
        <taxon>Verrucomicrobiota</taxon>
        <taxon>Opitutia</taxon>
        <taxon>Puniceicoccales</taxon>
        <taxon>Coraliomargaritaceae</taxon>
        <taxon>Coraliomargarita</taxon>
    </lineage>
</organism>
<feature type="transmembrane region" description="Helical" evidence="8">
    <location>
        <begin position="142"/>
        <end position="162"/>
    </location>
</feature>
<dbReference type="CDD" id="cd13962">
    <property type="entry name" value="PT_UbiA_UBIAD1"/>
    <property type="match status" value="1"/>
</dbReference>
<evidence type="ECO:0000256" key="1">
    <source>
        <dbReference type="ARBA" id="ARBA00004141"/>
    </source>
</evidence>
<dbReference type="NCBIfam" id="TIGR00751">
    <property type="entry name" value="menA"/>
    <property type="match status" value="1"/>
</dbReference>
<name>A0ABZ0RPK8_9BACT</name>
<keyword evidence="3 8" id="KW-1003">Cell membrane</keyword>
<feature type="transmembrane region" description="Helical" evidence="8">
    <location>
        <begin position="237"/>
        <end position="253"/>
    </location>
</feature>
<feature type="transmembrane region" description="Helical" evidence="8">
    <location>
        <begin position="108"/>
        <end position="130"/>
    </location>
</feature>